<comment type="caution">
    <text evidence="11">The sequence shown here is derived from an EMBL/GenBank/DDBJ whole genome shotgun (WGS) entry which is preliminary data.</text>
</comment>
<dbReference type="InterPro" id="IPR023753">
    <property type="entry name" value="FAD/NAD-binding_dom"/>
</dbReference>
<proteinExistence type="inferred from homology"/>
<evidence type="ECO:0000313" key="12">
    <source>
        <dbReference type="Proteomes" id="UP000318717"/>
    </source>
</evidence>
<keyword evidence="5" id="KW-0285">Flavoprotein</keyword>
<evidence type="ECO:0000256" key="2">
    <source>
        <dbReference type="ARBA" id="ARBA00004496"/>
    </source>
</evidence>
<feature type="domain" description="FAD/NAD(P)-binding" evidence="9">
    <location>
        <begin position="4"/>
        <end position="281"/>
    </location>
</feature>
<comment type="subcellular location">
    <subcellularLocation>
        <location evidence="2">Cytoplasm</location>
    </subcellularLocation>
</comment>
<evidence type="ECO:0000256" key="4">
    <source>
        <dbReference type="ARBA" id="ARBA00022490"/>
    </source>
</evidence>
<dbReference type="PRINTS" id="PR00411">
    <property type="entry name" value="PNDRDTASEI"/>
</dbReference>
<comment type="similarity">
    <text evidence="3">Belongs to the FAD-dependent oxidoreductase family.</text>
</comment>
<accession>A0A4Y3HR98</accession>
<evidence type="ECO:0000256" key="3">
    <source>
        <dbReference type="ARBA" id="ARBA00006442"/>
    </source>
</evidence>
<name>A0A4Y3HR98_9VIBR</name>
<gene>
    <name evidence="11" type="primary">norW</name>
    <name evidence="11" type="ORF">VIN01S_04770</name>
</gene>
<dbReference type="PANTHER" id="PTHR43429:SF3">
    <property type="entry name" value="NITRITE REDUCTASE [NAD(P)H]"/>
    <property type="match status" value="1"/>
</dbReference>
<evidence type="ECO:0000256" key="6">
    <source>
        <dbReference type="ARBA" id="ARBA00022827"/>
    </source>
</evidence>
<organism evidence="11 12">
    <name type="scientific">Vibrio inusitatus NBRC 102082</name>
    <dbReference type="NCBI Taxonomy" id="1219070"/>
    <lineage>
        <taxon>Bacteria</taxon>
        <taxon>Pseudomonadati</taxon>
        <taxon>Pseudomonadota</taxon>
        <taxon>Gammaproteobacteria</taxon>
        <taxon>Vibrionales</taxon>
        <taxon>Vibrionaceae</taxon>
        <taxon>Vibrio</taxon>
    </lineage>
</organism>
<sequence length="379" mass="41274">MNPVTIIGSGFAAYQLVKTLRRMDQQVPIRVITADRGHDYNKPDLSHVVSRQQTSQQLISTAAEIFASEQNIELCTEHRVEDIDLDKKAVFANEQRFDYSNLVLATGAMPFIPPIQGLRESGPITLNSLKEFDAFSERLTKANSILVIGGGLIGVEISMDLALANKQVTVIEAGQRLMGNQLPELVALKLEQSFDQLNIDTRSGETVTKVSPSESGYQVKLGNGEQLNVDEVLVCAGLVPNTTLAKHTGLAVNRGICVDESMQTSENNIYALGDCAEFGGQVRAYLQPTVVSASALAKTLLGELTAVVLPKMMVKVKTPKYPIQIAGTTSDSQVHRWNLDIQSDGIVAKAYNKQEVMIGFVATQDKTKQAFPLLRELSA</sequence>
<keyword evidence="12" id="KW-1185">Reference proteome</keyword>
<dbReference type="NCBIfam" id="NF003437">
    <property type="entry name" value="PRK04965.1"/>
    <property type="match status" value="1"/>
</dbReference>
<keyword evidence="6" id="KW-0274">FAD</keyword>
<dbReference type="Gene3D" id="3.30.390.120">
    <property type="match status" value="1"/>
</dbReference>
<evidence type="ECO:0000256" key="5">
    <source>
        <dbReference type="ARBA" id="ARBA00022630"/>
    </source>
</evidence>
<evidence type="ECO:0000256" key="1">
    <source>
        <dbReference type="ARBA" id="ARBA00001974"/>
    </source>
</evidence>
<keyword evidence="7" id="KW-0560">Oxidoreductase</keyword>
<evidence type="ECO:0000256" key="7">
    <source>
        <dbReference type="ARBA" id="ARBA00023002"/>
    </source>
</evidence>
<evidence type="ECO:0000313" key="11">
    <source>
        <dbReference type="EMBL" id="GEA49673.1"/>
    </source>
</evidence>
<dbReference type="InterPro" id="IPR041364">
    <property type="entry name" value="Rbx-bd"/>
</dbReference>
<dbReference type="PANTHER" id="PTHR43429">
    <property type="entry name" value="PYRIDINE NUCLEOTIDE-DISULFIDE OXIDOREDUCTASE DOMAIN-CONTAINING"/>
    <property type="match status" value="1"/>
</dbReference>
<dbReference type="AlphaFoldDB" id="A0A4Y3HR98"/>
<dbReference type="Pfam" id="PF07992">
    <property type="entry name" value="Pyr_redox_2"/>
    <property type="match status" value="1"/>
</dbReference>
<evidence type="ECO:0000259" key="9">
    <source>
        <dbReference type="Pfam" id="PF07992"/>
    </source>
</evidence>
<keyword evidence="8" id="KW-0520">NAD</keyword>
<dbReference type="Pfam" id="PF18113">
    <property type="entry name" value="Rbx_binding"/>
    <property type="match status" value="1"/>
</dbReference>
<dbReference type="InterPro" id="IPR050260">
    <property type="entry name" value="FAD-bd_OxRdtase"/>
</dbReference>
<protein>
    <submittedName>
        <fullName evidence="11">Nitric oxide reductase FlRd-NAD(+) reductase</fullName>
    </submittedName>
</protein>
<dbReference type="EMBL" id="BJLF01000002">
    <property type="protein sequence ID" value="GEA49673.1"/>
    <property type="molecule type" value="Genomic_DNA"/>
</dbReference>
<dbReference type="SUPFAM" id="SSF51905">
    <property type="entry name" value="FAD/NAD(P)-binding domain"/>
    <property type="match status" value="1"/>
</dbReference>
<reference evidence="11 12" key="1">
    <citation type="submission" date="2019-06" db="EMBL/GenBank/DDBJ databases">
        <title>Whole genome shotgun sequence of Vibrio inusitatus NBRC 102082.</title>
        <authorList>
            <person name="Hosoyama A."/>
            <person name="Uohara A."/>
            <person name="Ohji S."/>
            <person name="Ichikawa N."/>
        </authorList>
    </citation>
    <scope>NUCLEOTIDE SEQUENCE [LARGE SCALE GENOMIC DNA]</scope>
    <source>
        <strain evidence="11 12">NBRC 102082</strain>
    </source>
</reference>
<dbReference type="GO" id="GO:0005737">
    <property type="term" value="C:cytoplasm"/>
    <property type="evidence" value="ECO:0007669"/>
    <property type="project" value="UniProtKB-SubCell"/>
</dbReference>
<dbReference type="InterPro" id="IPR036188">
    <property type="entry name" value="FAD/NAD-bd_sf"/>
</dbReference>
<comment type="cofactor">
    <cofactor evidence="1">
        <name>FAD</name>
        <dbReference type="ChEBI" id="CHEBI:57692"/>
    </cofactor>
</comment>
<dbReference type="GO" id="GO:0016491">
    <property type="term" value="F:oxidoreductase activity"/>
    <property type="evidence" value="ECO:0007669"/>
    <property type="project" value="UniProtKB-KW"/>
</dbReference>
<evidence type="ECO:0000256" key="8">
    <source>
        <dbReference type="ARBA" id="ARBA00023027"/>
    </source>
</evidence>
<evidence type="ECO:0000259" key="10">
    <source>
        <dbReference type="Pfam" id="PF18113"/>
    </source>
</evidence>
<dbReference type="OrthoDB" id="9808980at2"/>
<dbReference type="Proteomes" id="UP000318717">
    <property type="component" value="Unassembled WGS sequence"/>
</dbReference>
<keyword evidence="4" id="KW-0963">Cytoplasm</keyword>
<dbReference type="RefSeq" id="WP_141344025.1">
    <property type="nucleotide sequence ID" value="NZ_BJLF01000002.1"/>
</dbReference>
<dbReference type="PRINTS" id="PR00368">
    <property type="entry name" value="FADPNR"/>
</dbReference>
<dbReference type="Gene3D" id="3.50.50.60">
    <property type="entry name" value="FAD/NAD(P)-binding domain"/>
    <property type="match status" value="2"/>
</dbReference>
<feature type="domain" description="Rubredoxin binding" evidence="10">
    <location>
        <begin position="306"/>
        <end position="377"/>
    </location>
</feature>